<evidence type="ECO:0000256" key="2">
    <source>
        <dbReference type="ARBA" id="ARBA00006386"/>
    </source>
</evidence>
<evidence type="ECO:0000256" key="5">
    <source>
        <dbReference type="ARBA" id="ARBA00022989"/>
    </source>
</evidence>
<dbReference type="EMBL" id="DSVQ01000007">
    <property type="protein sequence ID" value="HGT38392.1"/>
    <property type="molecule type" value="Genomic_DNA"/>
</dbReference>
<evidence type="ECO:0000256" key="6">
    <source>
        <dbReference type="ARBA" id="ARBA00023136"/>
    </source>
</evidence>
<evidence type="ECO:0000256" key="7">
    <source>
        <dbReference type="SAM" id="Phobius"/>
    </source>
</evidence>
<feature type="transmembrane region" description="Helical" evidence="7">
    <location>
        <begin position="337"/>
        <end position="353"/>
    </location>
</feature>
<evidence type="ECO:0000313" key="8">
    <source>
        <dbReference type="EMBL" id="HGT38392.1"/>
    </source>
</evidence>
<evidence type="ECO:0008006" key="9">
    <source>
        <dbReference type="Google" id="ProtNLM"/>
    </source>
</evidence>
<keyword evidence="4 7" id="KW-0812">Transmembrane</keyword>
<evidence type="ECO:0000256" key="1">
    <source>
        <dbReference type="ARBA" id="ARBA00004651"/>
    </source>
</evidence>
<sequence>MWEAIFWGAVLRVIQAALQAAPFLFTGLCIAAILHRLLGMEGTRRLFGSNSIRSLFQAWVIGMLLPGCSLGVIPVVKQMRRAGLAVGTIFAFALSSPLFDPLSLLYGLTLSKPETILAFALCSLLVVTVSGALFDRWFPQTETPGEELPPTPPGIKRLLAMLVMMARETVSDSMAYMLCGLLGVGLLSTLLPHGSLMRTMAHDNPYSPLLMTVIAIPAYATPMTAMGQLGSMFQHGNSIGAAFILLALGAGMNCGLLLWMLRHYGLKKTCVWLILMLIVVVGLSYGIERPLYPTDIQPADHTHAFDIYCCPFAEVPFGGYLAEIARRLKLESQVHELAGGGLMAALILGGLALRRLDPHRTVEAWLNQPPSEALQPAWDVNVPAPVLAAAGFVVILAGSIVGCFAYYPPPDETIAELNIARTEALGAALSGDKSHALHWIPICENWTRRLQVGLFLRRGELSDYHRMKARIFHDRLELLEHMLEDGAQQPDIRRQVNATSRAFSRMAHAFLKE</sequence>
<keyword evidence="5 7" id="KW-1133">Transmembrane helix</keyword>
<dbReference type="Pfam" id="PF03773">
    <property type="entry name" value="ArsP_1"/>
    <property type="match status" value="1"/>
</dbReference>
<comment type="similarity">
    <text evidence="2">Belongs to the UPF0718 family.</text>
</comment>
<feature type="transmembrane region" description="Helical" evidence="7">
    <location>
        <begin position="174"/>
        <end position="194"/>
    </location>
</feature>
<feature type="transmembrane region" description="Helical" evidence="7">
    <location>
        <begin position="115"/>
        <end position="134"/>
    </location>
</feature>
<feature type="transmembrane region" description="Helical" evidence="7">
    <location>
        <begin position="6"/>
        <end position="34"/>
    </location>
</feature>
<dbReference type="AlphaFoldDB" id="A0A7C4LJ91"/>
<dbReference type="InterPro" id="IPR052923">
    <property type="entry name" value="UPF0718"/>
</dbReference>
<dbReference type="PANTHER" id="PTHR34184">
    <property type="entry name" value="UPF0718 PROTEIN YCGR"/>
    <property type="match status" value="1"/>
</dbReference>
<gene>
    <name evidence="8" type="ORF">ENS64_03900</name>
</gene>
<protein>
    <recommendedName>
        <fullName evidence="9">Permease</fullName>
    </recommendedName>
</protein>
<comment type="subcellular location">
    <subcellularLocation>
        <location evidence="1">Cell membrane</location>
        <topology evidence="1">Multi-pass membrane protein</topology>
    </subcellularLocation>
</comment>
<feature type="transmembrane region" description="Helical" evidence="7">
    <location>
        <begin position="239"/>
        <end position="258"/>
    </location>
</feature>
<dbReference type="GO" id="GO:0005886">
    <property type="term" value="C:plasma membrane"/>
    <property type="evidence" value="ECO:0007669"/>
    <property type="project" value="UniProtKB-SubCell"/>
</dbReference>
<reference evidence="8" key="1">
    <citation type="journal article" date="2020" name="mSystems">
        <title>Genome- and Community-Level Interaction Insights into Carbon Utilization and Element Cycling Functions of Hydrothermarchaeota in Hydrothermal Sediment.</title>
        <authorList>
            <person name="Zhou Z."/>
            <person name="Liu Y."/>
            <person name="Xu W."/>
            <person name="Pan J."/>
            <person name="Luo Z.H."/>
            <person name="Li M."/>
        </authorList>
    </citation>
    <scope>NUCLEOTIDE SEQUENCE [LARGE SCALE GENOMIC DNA]</scope>
    <source>
        <strain evidence="8">SpSt-508</strain>
    </source>
</reference>
<feature type="transmembrane region" description="Helical" evidence="7">
    <location>
        <begin position="82"/>
        <end position="108"/>
    </location>
</feature>
<evidence type="ECO:0000256" key="4">
    <source>
        <dbReference type="ARBA" id="ARBA00022692"/>
    </source>
</evidence>
<accession>A0A7C4LJ91</accession>
<feature type="transmembrane region" description="Helical" evidence="7">
    <location>
        <begin position="55"/>
        <end position="76"/>
    </location>
</feature>
<dbReference type="InterPro" id="IPR005524">
    <property type="entry name" value="DUF318"/>
</dbReference>
<keyword evidence="3" id="KW-1003">Cell membrane</keyword>
<evidence type="ECO:0000256" key="3">
    <source>
        <dbReference type="ARBA" id="ARBA00022475"/>
    </source>
</evidence>
<feature type="transmembrane region" description="Helical" evidence="7">
    <location>
        <begin position="386"/>
        <end position="407"/>
    </location>
</feature>
<comment type="caution">
    <text evidence="8">The sequence shown here is derived from an EMBL/GenBank/DDBJ whole genome shotgun (WGS) entry which is preliminary data.</text>
</comment>
<keyword evidence="6 7" id="KW-0472">Membrane</keyword>
<proteinExistence type="inferred from homology"/>
<feature type="transmembrane region" description="Helical" evidence="7">
    <location>
        <begin position="270"/>
        <end position="287"/>
    </location>
</feature>
<dbReference type="PANTHER" id="PTHR34184:SF4">
    <property type="entry name" value="UPF0718 PROTEIN YCGR"/>
    <property type="match status" value="1"/>
</dbReference>
<name>A0A7C4LJ91_9PLAN</name>
<organism evidence="8">
    <name type="scientific">Schlesneria paludicola</name>
    <dbReference type="NCBI Taxonomy" id="360056"/>
    <lineage>
        <taxon>Bacteria</taxon>
        <taxon>Pseudomonadati</taxon>
        <taxon>Planctomycetota</taxon>
        <taxon>Planctomycetia</taxon>
        <taxon>Planctomycetales</taxon>
        <taxon>Planctomycetaceae</taxon>
        <taxon>Schlesneria</taxon>
    </lineage>
</organism>